<evidence type="ECO:0000313" key="1">
    <source>
        <dbReference type="EMBL" id="KKM03854.1"/>
    </source>
</evidence>
<dbReference type="EMBL" id="LAZR01016587">
    <property type="protein sequence ID" value="KKM03854.1"/>
    <property type="molecule type" value="Genomic_DNA"/>
</dbReference>
<gene>
    <name evidence="1" type="ORF">LCGC14_1770170</name>
</gene>
<dbReference type="AlphaFoldDB" id="A0A0F9GYH0"/>
<accession>A0A0F9GYH0</accession>
<reference evidence="1" key="1">
    <citation type="journal article" date="2015" name="Nature">
        <title>Complex archaea that bridge the gap between prokaryotes and eukaryotes.</title>
        <authorList>
            <person name="Spang A."/>
            <person name="Saw J.H."/>
            <person name="Jorgensen S.L."/>
            <person name="Zaremba-Niedzwiedzka K."/>
            <person name="Martijn J."/>
            <person name="Lind A.E."/>
            <person name="van Eijk R."/>
            <person name="Schleper C."/>
            <person name="Guy L."/>
            <person name="Ettema T.J."/>
        </authorList>
    </citation>
    <scope>NUCLEOTIDE SEQUENCE</scope>
</reference>
<comment type="caution">
    <text evidence="1">The sequence shown here is derived from an EMBL/GenBank/DDBJ whole genome shotgun (WGS) entry which is preliminary data.</text>
</comment>
<organism evidence="1">
    <name type="scientific">marine sediment metagenome</name>
    <dbReference type="NCBI Taxonomy" id="412755"/>
    <lineage>
        <taxon>unclassified sequences</taxon>
        <taxon>metagenomes</taxon>
        <taxon>ecological metagenomes</taxon>
    </lineage>
</organism>
<sequence>GELEWVWASGRPTAAILAQARQILKGNDHTVIDIEKREG</sequence>
<protein>
    <submittedName>
        <fullName evidence="1">Uncharacterized protein</fullName>
    </submittedName>
</protein>
<name>A0A0F9GYH0_9ZZZZ</name>
<feature type="non-terminal residue" evidence="1">
    <location>
        <position position="1"/>
    </location>
</feature>
<proteinExistence type="predicted"/>